<evidence type="ECO:0000259" key="3">
    <source>
        <dbReference type="Pfam" id="PF01028"/>
    </source>
</evidence>
<dbReference type="GO" id="GO:0006265">
    <property type="term" value="P:DNA topological change"/>
    <property type="evidence" value="ECO:0007669"/>
    <property type="project" value="InterPro"/>
</dbReference>
<dbReference type="InterPro" id="IPR011010">
    <property type="entry name" value="DNA_brk_join_enz"/>
</dbReference>
<name>A0AA36EKW1_LACSI</name>
<evidence type="ECO:0000313" key="4">
    <source>
        <dbReference type="EMBL" id="CAI9297145.1"/>
    </source>
</evidence>
<dbReference type="PROSITE" id="PS52038">
    <property type="entry name" value="TOPO_IB_2"/>
    <property type="match status" value="1"/>
</dbReference>
<dbReference type="GO" id="GO:0003677">
    <property type="term" value="F:DNA binding"/>
    <property type="evidence" value="ECO:0007669"/>
    <property type="project" value="UniProtKB-UniRule"/>
</dbReference>
<gene>
    <name evidence="4" type="ORF">LSALG_LOCUS35978</name>
</gene>
<keyword evidence="5" id="KW-1185">Reference proteome</keyword>
<accession>A0AA36EKW1</accession>
<dbReference type="GO" id="GO:0003917">
    <property type="term" value="F:DNA topoisomerase type I (single strand cut, ATP-independent) activity"/>
    <property type="evidence" value="ECO:0007669"/>
    <property type="project" value="InterPro"/>
</dbReference>
<sequence length="240" mass="27442">MRNQFVFKQKLSAYHRRQEEWLTSAGGRRLVVGDGWKGADGVDERRQMKSSYTLWLSFRSWFCVLDYCFAGTFVPTQNISATARAPLLLTACIIIIRFFVSTQLRVSSSSSGIQDTREFQWNNVINGKDFKYVFLVANNALKGLSGKEKYEKARLLKGYIGGIRQAYTKYFTNKDLTKRQVEMATYLIDKLALRAGIEKVVLLSVTKWNSRFHSTKTLSHNLQISSRDEEGVNVFSGFIA</sequence>
<dbReference type="InterPro" id="IPR013500">
    <property type="entry name" value="TopoI_cat_euk"/>
</dbReference>
<dbReference type="InterPro" id="IPR014711">
    <property type="entry name" value="TopoI_cat_a-hlx-sub_euk"/>
</dbReference>
<feature type="domain" description="DNA topoisomerase I catalytic core eukaryotic-type" evidence="3">
    <location>
        <begin position="139"/>
        <end position="199"/>
    </location>
</feature>
<proteinExistence type="predicted"/>
<keyword evidence="1" id="KW-0238">DNA-binding</keyword>
<keyword evidence="2" id="KW-1133">Transmembrane helix</keyword>
<dbReference type="Proteomes" id="UP001177003">
    <property type="component" value="Chromosome 8"/>
</dbReference>
<dbReference type="GO" id="GO:0007059">
    <property type="term" value="P:chromosome segregation"/>
    <property type="evidence" value="ECO:0007669"/>
    <property type="project" value="TreeGrafter"/>
</dbReference>
<dbReference type="GO" id="GO:0006260">
    <property type="term" value="P:DNA replication"/>
    <property type="evidence" value="ECO:0007669"/>
    <property type="project" value="TreeGrafter"/>
</dbReference>
<dbReference type="PANTHER" id="PTHR10290">
    <property type="entry name" value="DNA TOPOISOMERASE I"/>
    <property type="match status" value="1"/>
</dbReference>
<evidence type="ECO:0000313" key="5">
    <source>
        <dbReference type="Proteomes" id="UP001177003"/>
    </source>
</evidence>
<dbReference type="AlphaFoldDB" id="A0AA36EKW1"/>
<dbReference type="SUPFAM" id="SSF56349">
    <property type="entry name" value="DNA breaking-rejoining enzymes"/>
    <property type="match status" value="1"/>
</dbReference>
<dbReference type="PANTHER" id="PTHR10290:SF23">
    <property type="entry name" value="DNA TOPOISOMERASE 1 BETA"/>
    <property type="match status" value="1"/>
</dbReference>
<dbReference type="Gene3D" id="3.90.15.10">
    <property type="entry name" value="Topoisomerase I, Chain A, domain 3"/>
    <property type="match status" value="1"/>
</dbReference>
<organism evidence="4 5">
    <name type="scientific">Lactuca saligna</name>
    <name type="common">Willowleaf lettuce</name>
    <dbReference type="NCBI Taxonomy" id="75948"/>
    <lineage>
        <taxon>Eukaryota</taxon>
        <taxon>Viridiplantae</taxon>
        <taxon>Streptophyta</taxon>
        <taxon>Embryophyta</taxon>
        <taxon>Tracheophyta</taxon>
        <taxon>Spermatophyta</taxon>
        <taxon>Magnoliopsida</taxon>
        <taxon>eudicotyledons</taxon>
        <taxon>Gunneridae</taxon>
        <taxon>Pentapetalae</taxon>
        <taxon>asterids</taxon>
        <taxon>campanulids</taxon>
        <taxon>Asterales</taxon>
        <taxon>Asteraceae</taxon>
        <taxon>Cichorioideae</taxon>
        <taxon>Cichorieae</taxon>
        <taxon>Lactucinae</taxon>
        <taxon>Lactuca</taxon>
    </lineage>
</organism>
<feature type="transmembrane region" description="Helical" evidence="2">
    <location>
        <begin position="81"/>
        <end position="100"/>
    </location>
</feature>
<dbReference type="EMBL" id="OX465084">
    <property type="protein sequence ID" value="CAI9297145.1"/>
    <property type="molecule type" value="Genomic_DNA"/>
</dbReference>
<keyword evidence="2" id="KW-0472">Membrane</keyword>
<reference evidence="4" key="1">
    <citation type="submission" date="2023-04" db="EMBL/GenBank/DDBJ databases">
        <authorList>
            <person name="Vijverberg K."/>
            <person name="Xiong W."/>
            <person name="Schranz E."/>
        </authorList>
    </citation>
    <scope>NUCLEOTIDE SEQUENCE</scope>
</reference>
<dbReference type="Pfam" id="PF01028">
    <property type="entry name" value="Topoisom_I"/>
    <property type="match status" value="1"/>
</dbReference>
<dbReference type="GO" id="GO:0005730">
    <property type="term" value="C:nucleolus"/>
    <property type="evidence" value="ECO:0007669"/>
    <property type="project" value="TreeGrafter"/>
</dbReference>
<keyword evidence="2" id="KW-0812">Transmembrane</keyword>
<comment type="caution">
    <text evidence="1">Lacks conserved residue(s) required for the propagation of feature annotation.</text>
</comment>
<protein>
    <recommendedName>
        <fullName evidence="3">DNA topoisomerase I catalytic core eukaryotic-type domain-containing protein</fullName>
    </recommendedName>
</protein>
<evidence type="ECO:0000256" key="1">
    <source>
        <dbReference type="PROSITE-ProRule" id="PRU01382"/>
    </source>
</evidence>
<evidence type="ECO:0000256" key="2">
    <source>
        <dbReference type="SAM" id="Phobius"/>
    </source>
</evidence>
<dbReference type="InterPro" id="IPR051062">
    <property type="entry name" value="Topoisomerase_IB"/>
</dbReference>
<feature type="transmembrane region" description="Helical" evidence="2">
    <location>
        <begin position="54"/>
        <end position="75"/>
    </location>
</feature>